<evidence type="ECO:0000313" key="1">
    <source>
        <dbReference type="EMBL" id="PNH95681.1"/>
    </source>
</evidence>
<evidence type="ECO:0008006" key="3">
    <source>
        <dbReference type="Google" id="ProtNLM"/>
    </source>
</evidence>
<reference evidence="1 2" key="1">
    <citation type="submission" date="2018-01" db="EMBL/GenBank/DDBJ databases">
        <title>Draft genome sequences of six Vibrio diazotrophicus strains isolated from deep-sea sediments of the Baltic Sea.</title>
        <authorList>
            <person name="Castillo D."/>
            <person name="Vandieken V."/>
            <person name="Chiang O."/>
            <person name="Middelboe M."/>
        </authorList>
    </citation>
    <scope>NUCLEOTIDE SEQUENCE [LARGE SCALE GENOMIC DNA]</scope>
    <source>
        <strain evidence="1 2">65.10M</strain>
    </source>
</reference>
<proteinExistence type="predicted"/>
<protein>
    <recommendedName>
        <fullName evidence="3">Transcriptional regulator, AbiEi antitoxin, Type IV TA system</fullName>
    </recommendedName>
</protein>
<name>A0ABX4W4H3_VIBDI</name>
<dbReference type="Proteomes" id="UP000236547">
    <property type="component" value="Unassembled WGS sequence"/>
</dbReference>
<sequence>MAFNSEMIVDRSVSYRKTVLQKIENKIKYIKKGTLFSIRNYYHLGSESSVHIAFGKLIQDGIIFRMQRGIYCRPKRLKSIPSIITLASANQLAHFCSRENKSKLLPQGMEEAYRLGFQTQMPVRTVYWTNNMNREFKVGNQVVVVKKVEDKLLKWGNKPAGRLLRALSTFTRRPSDKKLKEAFSRLQLSEDEGHKLIINIYKHLRL</sequence>
<organism evidence="1 2">
    <name type="scientific">Vibrio diazotrophicus</name>
    <dbReference type="NCBI Taxonomy" id="685"/>
    <lineage>
        <taxon>Bacteria</taxon>
        <taxon>Pseudomonadati</taxon>
        <taxon>Pseudomonadota</taxon>
        <taxon>Gammaproteobacteria</taxon>
        <taxon>Vibrionales</taxon>
        <taxon>Vibrionaceae</taxon>
        <taxon>Vibrio</taxon>
    </lineage>
</organism>
<dbReference type="Pfam" id="PF19570">
    <property type="entry name" value="DUF6088"/>
    <property type="match status" value="1"/>
</dbReference>
<accession>A0ABX4W4H3</accession>
<keyword evidence="2" id="KW-1185">Reference proteome</keyword>
<evidence type="ECO:0000313" key="2">
    <source>
        <dbReference type="Proteomes" id="UP000236547"/>
    </source>
</evidence>
<comment type="caution">
    <text evidence="1">The sequence shown here is derived from an EMBL/GenBank/DDBJ whole genome shotgun (WGS) entry which is preliminary data.</text>
</comment>
<dbReference type="InterPro" id="IPR045738">
    <property type="entry name" value="DUF6088"/>
</dbReference>
<dbReference type="EMBL" id="POSM01000068">
    <property type="protein sequence ID" value="PNH95681.1"/>
    <property type="molecule type" value="Genomic_DNA"/>
</dbReference>
<gene>
    <name evidence="1" type="ORF">C1O25_22375</name>
</gene>